<evidence type="ECO:0000313" key="3">
    <source>
        <dbReference type="Proteomes" id="UP000294933"/>
    </source>
</evidence>
<gene>
    <name evidence="2" type="ORF">BD410DRAFT_791964</name>
</gene>
<dbReference type="AlphaFoldDB" id="A0A4Y7PYA3"/>
<evidence type="ECO:0000313" key="2">
    <source>
        <dbReference type="EMBL" id="TDL19579.1"/>
    </source>
</evidence>
<feature type="transmembrane region" description="Helical" evidence="1">
    <location>
        <begin position="22"/>
        <end position="42"/>
    </location>
</feature>
<keyword evidence="3" id="KW-1185">Reference proteome</keyword>
<proteinExistence type="predicted"/>
<dbReference type="VEuPathDB" id="FungiDB:BD410DRAFT_791964"/>
<evidence type="ECO:0000256" key="1">
    <source>
        <dbReference type="SAM" id="Phobius"/>
    </source>
</evidence>
<keyword evidence="1" id="KW-1133">Transmembrane helix</keyword>
<accession>A0A4Y7PYA3</accession>
<protein>
    <submittedName>
        <fullName evidence="2">Uncharacterized protein</fullName>
    </submittedName>
</protein>
<reference evidence="2 3" key="1">
    <citation type="submission" date="2018-06" db="EMBL/GenBank/DDBJ databases">
        <title>A transcriptomic atlas of mushroom development highlights an independent origin of complex multicellularity.</title>
        <authorList>
            <consortium name="DOE Joint Genome Institute"/>
            <person name="Krizsan K."/>
            <person name="Almasi E."/>
            <person name="Merenyi Z."/>
            <person name="Sahu N."/>
            <person name="Viragh M."/>
            <person name="Koszo T."/>
            <person name="Mondo S."/>
            <person name="Kiss B."/>
            <person name="Balint B."/>
            <person name="Kues U."/>
            <person name="Barry K."/>
            <person name="Hegedus J.C."/>
            <person name="Henrissat B."/>
            <person name="Johnson J."/>
            <person name="Lipzen A."/>
            <person name="Ohm R."/>
            <person name="Nagy I."/>
            <person name="Pangilinan J."/>
            <person name="Yan J."/>
            <person name="Xiong Y."/>
            <person name="Grigoriev I.V."/>
            <person name="Hibbett D.S."/>
            <person name="Nagy L.G."/>
        </authorList>
    </citation>
    <scope>NUCLEOTIDE SEQUENCE [LARGE SCALE GENOMIC DNA]</scope>
    <source>
        <strain evidence="2 3">SZMC22713</strain>
    </source>
</reference>
<dbReference type="OrthoDB" id="2525787at2759"/>
<sequence length="69" mass="7408">MGGSSLAWESCGRIVAKERADFWEFVLSNVLFAGIALAVFFVRSKRMAAMQARNLAARIGLVSGRGDGS</sequence>
<keyword evidence="1" id="KW-0472">Membrane</keyword>
<dbReference type="STRING" id="50990.A0A4Y7PYA3"/>
<dbReference type="EMBL" id="ML170195">
    <property type="protein sequence ID" value="TDL19579.1"/>
    <property type="molecule type" value="Genomic_DNA"/>
</dbReference>
<dbReference type="Proteomes" id="UP000294933">
    <property type="component" value="Unassembled WGS sequence"/>
</dbReference>
<name>A0A4Y7PYA3_9AGAM</name>
<keyword evidence="1" id="KW-0812">Transmembrane</keyword>
<organism evidence="2 3">
    <name type="scientific">Rickenella mellea</name>
    <dbReference type="NCBI Taxonomy" id="50990"/>
    <lineage>
        <taxon>Eukaryota</taxon>
        <taxon>Fungi</taxon>
        <taxon>Dikarya</taxon>
        <taxon>Basidiomycota</taxon>
        <taxon>Agaricomycotina</taxon>
        <taxon>Agaricomycetes</taxon>
        <taxon>Hymenochaetales</taxon>
        <taxon>Rickenellaceae</taxon>
        <taxon>Rickenella</taxon>
    </lineage>
</organism>